<keyword evidence="4" id="KW-1133">Transmembrane helix</keyword>
<evidence type="ECO:0000256" key="3">
    <source>
        <dbReference type="PROSITE-ProRule" id="PRU00284"/>
    </source>
</evidence>
<keyword evidence="4" id="KW-0472">Membrane</keyword>
<feature type="domain" description="HAMP" evidence="6">
    <location>
        <begin position="212"/>
        <end position="267"/>
    </location>
</feature>
<dbReference type="Proteomes" id="UP000326944">
    <property type="component" value="Chromosome"/>
</dbReference>
<reference evidence="7 8" key="1">
    <citation type="submission" date="2019-09" db="EMBL/GenBank/DDBJ databases">
        <title>Sulfurimonas gotlandica sp. nov., a chemoautotrophic and psychrotolerant epsilonproteobacterium isolated from a pelagic redoxcline, and an emended description of the genus Sulfurimonas.</title>
        <authorList>
            <person name="Wang S."/>
            <person name="Jiang L."/>
            <person name="Shao S."/>
        </authorList>
    </citation>
    <scope>NUCLEOTIDE SEQUENCE [LARGE SCALE GENOMIC DNA]</scope>
    <source>
        <strain evidence="7 8">GYSZ_1</strain>
    </source>
</reference>
<dbReference type="PANTHER" id="PTHR32089:SF112">
    <property type="entry name" value="LYSOZYME-LIKE PROTEIN-RELATED"/>
    <property type="match status" value="1"/>
</dbReference>
<evidence type="ECO:0000259" key="5">
    <source>
        <dbReference type="PROSITE" id="PS50111"/>
    </source>
</evidence>
<name>A0A5P8P1J6_9BACT</name>
<dbReference type="AlphaFoldDB" id="A0A5P8P1J6"/>
<keyword evidence="4" id="KW-0812">Transmembrane</keyword>
<dbReference type="InterPro" id="IPR004089">
    <property type="entry name" value="MCPsignal_dom"/>
</dbReference>
<dbReference type="OrthoDB" id="2489132at2"/>
<evidence type="ECO:0000313" key="7">
    <source>
        <dbReference type="EMBL" id="QFR49569.1"/>
    </source>
</evidence>
<feature type="domain" description="Methyl-accepting transducer" evidence="5">
    <location>
        <begin position="330"/>
        <end position="516"/>
    </location>
</feature>
<protein>
    <submittedName>
        <fullName evidence="7">Chemotaxis protein</fullName>
    </submittedName>
</protein>
<keyword evidence="1 3" id="KW-0807">Transducer</keyword>
<dbReference type="Gene3D" id="6.10.340.10">
    <property type="match status" value="1"/>
</dbReference>
<evidence type="ECO:0000259" key="6">
    <source>
        <dbReference type="PROSITE" id="PS50885"/>
    </source>
</evidence>
<dbReference type="EMBL" id="CP043617">
    <property type="protein sequence ID" value="QFR49569.1"/>
    <property type="molecule type" value="Genomic_DNA"/>
</dbReference>
<proteinExistence type="inferred from homology"/>
<dbReference type="SUPFAM" id="SSF58104">
    <property type="entry name" value="Methyl-accepting chemotaxis protein (MCP) signaling domain"/>
    <property type="match status" value="1"/>
</dbReference>
<accession>A0A5P8P1J6</accession>
<dbReference type="PROSITE" id="PS50111">
    <property type="entry name" value="CHEMOTAXIS_TRANSDUC_2"/>
    <property type="match status" value="1"/>
</dbReference>
<evidence type="ECO:0000256" key="1">
    <source>
        <dbReference type="ARBA" id="ARBA00023224"/>
    </source>
</evidence>
<organism evidence="7 8">
    <name type="scientific">Sulfurimonas lithotrophica</name>
    <dbReference type="NCBI Taxonomy" id="2590022"/>
    <lineage>
        <taxon>Bacteria</taxon>
        <taxon>Pseudomonadati</taxon>
        <taxon>Campylobacterota</taxon>
        <taxon>Epsilonproteobacteria</taxon>
        <taxon>Campylobacterales</taxon>
        <taxon>Sulfurimonadaceae</taxon>
        <taxon>Sulfurimonas</taxon>
    </lineage>
</organism>
<evidence type="ECO:0000313" key="8">
    <source>
        <dbReference type="Proteomes" id="UP000326944"/>
    </source>
</evidence>
<comment type="similarity">
    <text evidence="2">Belongs to the methyl-accepting chemotaxis (MCP) protein family.</text>
</comment>
<gene>
    <name evidence="7" type="ORF">FJR48_07405</name>
</gene>
<dbReference type="PROSITE" id="PS50885">
    <property type="entry name" value="HAMP"/>
    <property type="match status" value="1"/>
</dbReference>
<dbReference type="InterPro" id="IPR003660">
    <property type="entry name" value="HAMP_dom"/>
</dbReference>
<dbReference type="SMART" id="SM00283">
    <property type="entry name" value="MA"/>
    <property type="match status" value="1"/>
</dbReference>
<sequence length="636" mass="71530">MGKNMSIKSKMNYFIISITAAILLSTAFVFWSMSLINSQYTYLHKNAMLGALNTLSIEKNLNYISRTSRDILLGGDYEKDIEKLTKTVASIENSFNELENIMKNDTSLTMIQEAKNSTMLFLNQSMKMMKSLNQDDIKNNKDMLYHKYKTELTPYANKSRTSFKKLVKYKQEELAKHSNNLAKELSWFKFSTLIFGLIFAVIILFTATVIRNYVVKGIENFSQLISRAADGNISFKINNVNKDDKTELGRMGYALKTLMEQISTTIHEINDSIVKASKGDFSTKISSNGLRGEFIHAIDNVSKSIDFMQNQHNKSRRDEFNSKLSQSSTQVSESLTVIQKDLATNIDDLKTVTVATKSASKLADDSRTNIEVIVEELNTLNEQVSTNNHSISELATQTQNITSVIELITDIADQTNLLALNAAIEAARAGEHGRGFAVVADEVRKLAERTHKATGEISISIKSLQQGMSEIQVSSESMRDTVEGSTQKIGEFENTLVELSENSSTIVDNSYQMENSIFVVLAKIEHILYKYRAYSSIMNLKQVLPSSSTDECELGKWYNNEGKRRFEKTSSYPKMSSPHATVHKNANNNLKFIDDNANETTLKNADEIISNFESMEIASEELFKLLDQILIEAKGN</sequence>
<keyword evidence="8" id="KW-1185">Reference proteome</keyword>
<feature type="transmembrane region" description="Helical" evidence="4">
    <location>
        <begin position="12"/>
        <end position="33"/>
    </location>
</feature>
<dbReference type="Gene3D" id="1.10.287.950">
    <property type="entry name" value="Methyl-accepting chemotaxis protein"/>
    <property type="match status" value="1"/>
</dbReference>
<dbReference type="Pfam" id="PF00015">
    <property type="entry name" value="MCPsignal"/>
    <property type="match status" value="1"/>
</dbReference>
<dbReference type="GO" id="GO:0016020">
    <property type="term" value="C:membrane"/>
    <property type="evidence" value="ECO:0007669"/>
    <property type="project" value="InterPro"/>
</dbReference>
<dbReference type="KEGG" id="sulg:FJR48_07405"/>
<dbReference type="Pfam" id="PF13682">
    <property type="entry name" value="CZB"/>
    <property type="match status" value="1"/>
</dbReference>
<feature type="transmembrane region" description="Helical" evidence="4">
    <location>
        <begin position="187"/>
        <end position="210"/>
    </location>
</feature>
<dbReference type="PANTHER" id="PTHR32089">
    <property type="entry name" value="METHYL-ACCEPTING CHEMOTAXIS PROTEIN MCPB"/>
    <property type="match status" value="1"/>
</dbReference>
<evidence type="ECO:0000256" key="2">
    <source>
        <dbReference type="ARBA" id="ARBA00029447"/>
    </source>
</evidence>
<dbReference type="InterPro" id="IPR025991">
    <property type="entry name" value="Chemoreceptor_zinc-bind_dom"/>
</dbReference>
<dbReference type="GO" id="GO:0007165">
    <property type="term" value="P:signal transduction"/>
    <property type="evidence" value="ECO:0007669"/>
    <property type="project" value="UniProtKB-KW"/>
</dbReference>
<evidence type="ECO:0000256" key="4">
    <source>
        <dbReference type="SAM" id="Phobius"/>
    </source>
</evidence>